<name>A0ACA9L5Q5_9GLOM</name>
<gene>
    <name evidence="1" type="ORF">DHETER_LOCUS3435</name>
</gene>
<dbReference type="Proteomes" id="UP000789702">
    <property type="component" value="Unassembled WGS sequence"/>
</dbReference>
<protein>
    <submittedName>
        <fullName evidence="1">12968_t:CDS:1</fullName>
    </submittedName>
</protein>
<dbReference type="EMBL" id="CAJVPU010002949">
    <property type="protein sequence ID" value="CAG8510521.1"/>
    <property type="molecule type" value="Genomic_DNA"/>
</dbReference>
<organism evidence="1 2">
    <name type="scientific">Dentiscutata heterogama</name>
    <dbReference type="NCBI Taxonomy" id="1316150"/>
    <lineage>
        <taxon>Eukaryota</taxon>
        <taxon>Fungi</taxon>
        <taxon>Fungi incertae sedis</taxon>
        <taxon>Mucoromycota</taxon>
        <taxon>Glomeromycotina</taxon>
        <taxon>Glomeromycetes</taxon>
        <taxon>Diversisporales</taxon>
        <taxon>Gigasporaceae</taxon>
        <taxon>Dentiscutata</taxon>
    </lineage>
</organism>
<proteinExistence type="predicted"/>
<evidence type="ECO:0000313" key="1">
    <source>
        <dbReference type="EMBL" id="CAG8510521.1"/>
    </source>
</evidence>
<evidence type="ECO:0000313" key="2">
    <source>
        <dbReference type="Proteomes" id="UP000789702"/>
    </source>
</evidence>
<keyword evidence="2" id="KW-1185">Reference proteome</keyword>
<accession>A0ACA9L5Q5</accession>
<reference evidence="1" key="1">
    <citation type="submission" date="2021-06" db="EMBL/GenBank/DDBJ databases">
        <authorList>
            <person name="Kallberg Y."/>
            <person name="Tangrot J."/>
            <person name="Rosling A."/>
        </authorList>
    </citation>
    <scope>NUCLEOTIDE SEQUENCE</scope>
    <source>
        <strain evidence="1">IL203A</strain>
    </source>
</reference>
<comment type="caution">
    <text evidence="1">The sequence shown here is derived from an EMBL/GenBank/DDBJ whole genome shotgun (WGS) entry which is preliminary data.</text>
</comment>
<sequence>MASALPQALQNNQIREMNVRNQDLVAWLKSVSHAFEANNIQGNRQIAVVGTYLIEMTGKLETPKSRETIDQYILEMVALFRWIKIVRNLYSEAMKAQIFVKSLQPDLELAVGLFMPETL</sequence>